<sequence length="385" mass="44374">MKNEGEKKKKNRKEIPEKVVNLLWARAAGRCQYEGCNEILSRDILTKRNYNAAYIAHIIAAEPDGPRGDIILSPKHCQDFENLMLMCDKHHRLIDRIEVVSHSIERLVAMKRRHEALIERLTDFKDKTESEILLFGANIGNQKVLLTYNDAFDTISEKYYPSSNYGIELGLLNSGVIDHREEFWVMEEANLRANFGDKIKQKQEKGTIKHLSVFGLAPQPLLILLGSLLGDLHPTEVYQLHREPKTWKWLNEMDEVTFEIIKPQNSYSTVALVFALSATIMEDRIVSVLGEECSIWTFTVNKPNNDFLRNREQLARFRTELRLLLNEIKARHGQNNLIHVFPAMPSAMAIELGRVRMPKADLPMLVYDQNFQNPASGFYQTIKID</sequence>
<dbReference type="Pfam" id="PF18145">
    <property type="entry name" value="SAVED"/>
    <property type="match status" value="1"/>
</dbReference>
<dbReference type="EMBL" id="JACIBY010000022">
    <property type="protein sequence ID" value="MBB3841858.1"/>
    <property type="molecule type" value="Genomic_DNA"/>
</dbReference>
<dbReference type="NCBIfam" id="NF033611">
    <property type="entry name" value="SAVED"/>
    <property type="match status" value="1"/>
</dbReference>
<evidence type="ECO:0000313" key="3">
    <source>
        <dbReference type="Proteomes" id="UP000541352"/>
    </source>
</evidence>
<comment type="caution">
    <text evidence="2">The sequence shown here is derived from an EMBL/GenBank/DDBJ whole genome shotgun (WGS) entry which is preliminary data.</text>
</comment>
<dbReference type="RefSeq" id="WP_183979805.1">
    <property type="nucleotide sequence ID" value="NZ_JACIBY010000022.1"/>
</dbReference>
<accession>A0A7W6ETL2</accession>
<reference evidence="2 3" key="1">
    <citation type="submission" date="2020-08" db="EMBL/GenBank/DDBJ databases">
        <title>Genomic Encyclopedia of Type Strains, Phase IV (KMG-IV): sequencing the most valuable type-strain genomes for metagenomic binning, comparative biology and taxonomic classification.</title>
        <authorList>
            <person name="Goeker M."/>
        </authorList>
    </citation>
    <scope>NUCLEOTIDE SEQUENCE [LARGE SCALE GENOMIC DNA]</scope>
    <source>
        <strain evidence="2 3">DSM 17976</strain>
    </source>
</reference>
<feature type="domain" description="SMODS-associated and fused to various effectors" evidence="1">
    <location>
        <begin position="193"/>
        <end position="384"/>
    </location>
</feature>
<keyword evidence="3" id="KW-1185">Reference proteome</keyword>
<organism evidence="2 3">
    <name type="scientific">Runella defluvii</name>
    <dbReference type="NCBI Taxonomy" id="370973"/>
    <lineage>
        <taxon>Bacteria</taxon>
        <taxon>Pseudomonadati</taxon>
        <taxon>Bacteroidota</taxon>
        <taxon>Cytophagia</taxon>
        <taxon>Cytophagales</taxon>
        <taxon>Spirosomataceae</taxon>
        <taxon>Runella</taxon>
    </lineage>
</organism>
<name>A0A7W6ETL2_9BACT</name>
<proteinExistence type="predicted"/>
<protein>
    <recommendedName>
        <fullName evidence="1">SMODS-associated and fused to various effectors domain-containing protein</fullName>
    </recommendedName>
</protein>
<dbReference type="Proteomes" id="UP000541352">
    <property type="component" value="Unassembled WGS sequence"/>
</dbReference>
<evidence type="ECO:0000259" key="1">
    <source>
        <dbReference type="Pfam" id="PF18145"/>
    </source>
</evidence>
<dbReference type="AlphaFoldDB" id="A0A7W6ETL2"/>
<evidence type="ECO:0000313" key="2">
    <source>
        <dbReference type="EMBL" id="MBB3841858.1"/>
    </source>
</evidence>
<gene>
    <name evidence="2" type="ORF">FHS57_005887</name>
</gene>
<dbReference type="InterPro" id="IPR040836">
    <property type="entry name" value="SAVED"/>
</dbReference>